<accession>W9QKZ8</accession>
<proteinExistence type="predicted"/>
<protein>
    <submittedName>
        <fullName evidence="2">Uncharacterized protein</fullName>
    </submittedName>
</protein>
<feature type="region of interest" description="Disordered" evidence="1">
    <location>
        <begin position="1"/>
        <end position="99"/>
    </location>
</feature>
<reference evidence="3" key="1">
    <citation type="submission" date="2013-01" db="EMBL/GenBank/DDBJ databases">
        <title>Draft Genome Sequence of a Mulberry Tree, Morus notabilis C.K. Schneid.</title>
        <authorList>
            <person name="He N."/>
            <person name="Zhao S."/>
        </authorList>
    </citation>
    <scope>NUCLEOTIDE SEQUENCE</scope>
</reference>
<organism evidence="2 3">
    <name type="scientific">Morus notabilis</name>
    <dbReference type="NCBI Taxonomy" id="981085"/>
    <lineage>
        <taxon>Eukaryota</taxon>
        <taxon>Viridiplantae</taxon>
        <taxon>Streptophyta</taxon>
        <taxon>Embryophyta</taxon>
        <taxon>Tracheophyta</taxon>
        <taxon>Spermatophyta</taxon>
        <taxon>Magnoliopsida</taxon>
        <taxon>eudicotyledons</taxon>
        <taxon>Gunneridae</taxon>
        <taxon>Pentapetalae</taxon>
        <taxon>rosids</taxon>
        <taxon>fabids</taxon>
        <taxon>Rosales</taxon>
        <taxon>Moraceae</taxon>
        <taxon>Moreae</taxon>
        <taxon>Morus</taxon>
    </lineage>
</organism>
<name>W9QKZ8_9ROSA</name>
<feature type="compositionally biased region" description="Basic and acidic residues" evidence="1">
    <location>
        <begin position="19"/>
        <end position="28"/>
    </location>
</feature>
<sequence>MVMKTRHHSKKPGNKAAHKVKEANKNRPELNNIQSHHSQSTIKLSRVATHGRRRPTLSTCSLQESRRTLRARTLEDGHPLENSRIVSHRRPQRNPIQAQ</sequence>
<dbReference type="EMBL" id="KE343442">
    <property type="protein sequence ID" value="EXB29537.1"/>
    <property type="molecule type" value="Genomic_DNA"/>
</dbReference>
<gene>
    <name evidence="2" type="ORF">L484_010595</name>
</gene>
<dbReference type="Proteomes" id="UP000030645">
    <property type="component" value="Unassembled WGS sequence"/>
</dbReference>
<feature type="compositionally biased region" description="Basic residues" evidence="1">
    <location>
        <begin position="1"/>
        <end position="18"/>
    </location>
</feature>
<dbReference type="AlphaFoldDB" id="W9QKZ8"/>
<evidence type="ECO:0000313" key="2">
    <source>
        <dbReference type="EMBL" id="EXB29537.1"/>
    </source>
</evidence>
<evidence type="ECO:0000313" key="3">
    <source>
        <dbReference type="Proteomes" id="UP000030645"/>
    </source>
</evidence>
<evidence type="ECO:0000256" key="1">
    <source>
        <dbReference type="SAM" id="MobiDB-lite"/>
    </source>
</evidence>
<feature type="compositionally biased region" description="Basic and acidic residues" evidence="1">
    <location>
        <begin position="64"/>
        <end position="81"/>
    </location>
</feature>
<feature type="compositionally biased region" description="Polar residues" evidence="1">
    <location>
        <begin position="29"/>
        <end position="43"/>
    </location>
</feature>
<keyword evidence="3" id="KW-1185">Reference proteome</keyword>